<name>A0AAN9PY33_CANGL</name>
<dbReference type="Gene3D" id="2.130.10.110">
    <property type="entry name" value="Clathrin heavy-chain terminal domain"/>
    <property type="match status" value="1"/>
</dbReference>
<proteinExistence type="predicted"/>
<keyword evidence="2" id="KW-1185">Reference proteome</keyword>
<dbReference type="GO" id="GO:0009507">
    <property type="term" value="C:chloroplast"/>
    <property type="evidence" value="ECO:0007669"/>
    <property type="project" value="TreeGrafter"/>
</dbReference>
<comment type="caution">
    <text evidence="1">The sequence shown here is derived from an EMBL/GenBank/DDBJ whole genome shotgun (WGS) entry which is preliminary data.</text>
</comment>
<accession>A0AAN9PY33</accession>
<organism evidence="1 2">
    <name type="scientific">Canavalia gladiata</name>
    <name type="common">Sword bean</name>
    <name type="synonym">Dolichos gladiatus</name>
    <dbReference type="NCBI Taxonomy" id="3824"/>
    <lineage>
        <taxon>Eukaryota</taxon>
        <taxon>Viridiplantae</taxon>
        <taxon>Streptophyta</taxon>
        <taxon>Embryophyta</taxon>
        <taxon>Tracheophyta</taxon>
        <taxon>Spermatophyta</taxon>
        <taxon>Magnoliopsida</taxon>
        <taxon>eudicotyledons</taxon>
        <taxon>Gunneridae</taxon>
        <taxon>Pentapetalae</taxon>
        <taxon>rosids</taxon>
        <taxon>fabids</taxon>
        <taxon>Fabales</taxon>
        <taxon>Fabaceae</taxon>
        <taxon>Papilionoideae</taxon>
        <taxon>50 kb inversion clade</taxon>
        <taxon>NPAAA clade</taxon>
        <taxon>indigoferoid/millettioid clade</taxon>
        <taxon>Phaseoleae</taxon>
        <taxon>Canavalia</taxon>
    </lineage>
</organism>
<dbReference type="EMBL" id="JAYMYQ010000008">
    <property type="protein sequence ID" value="KAK7315321.1"/>
    <property type="molecule type" value="Genomic_DNA"/>
</dbReference>
<reference evidence="1 2" key="1">
    <citation type="submission" date="2024-01" db="EMBL/GenBank/DDBJ databases">
        <title>The genomes of 5 underutilized Papilionoideae crops provide insights into root nodulation and disease resistanc.</title>
        <authorList>
            <person name="Jiang F."/>
        </authorList>
    </citation>
    <scope>NUCLEOTIDE SEQUENCE [LARGE SCALE GENOMIC DNA]</scope>
    <source>
        <strain evidence="1">LVBAO_FW01</strain>
        <tissue evidence="1">Leaves</tissue>
    </source>
</reference>
<gene>
    <name evidence="1" type="ORF">VNO77_33861</name>
</gene>
<dbReference type="GO" id="GO:0005198">
    <property type="term" value="F:structural molecule activity"/>
    <property type="evidence" value="ECO:0007669"/>
    <property type="project" value="InterPro"/>
</dbReference>
<protein>
    <submittedName>
        <fullName evidence="1">Uncharacterized protein</fullName>
    </submittedName>
</protein>
<dbReference type="GO" id="GO:0030130">
    <property type="term" value="C:clathrin coat of trans-Golgi network vesicle"/>
    <property type="evidence" value="ECO:0007669"/>
    <property type="project" value="InterPro"/>
</dbReference>
<dbReference type="GO" id="GO:0009506">
    <property type="term" value="C:plasmodesma"/>
    <property type="evidence" value="ECO:0007669"/>
    <property type="project" value="TreeGrafter"/>
</dbReference>
<dbReference type="InterPro" id="IPR016025">
    <property type="entry name" value="Clathrin_H-chain_N"/>
</dbReference>
<dbReference type="AlphaFoldDB" id="A0AAN9PY33"/>
<dbReference type="PANTHER" id="PTHR10292">
    <property type="entry name" value="CLATHRIN HEAVY CHAIN RELATED"/>
    <property type="match status" value="1"/>
</dbReference>
<sequence length="166" mass="18989">MNPNSRFLALKAQVLGTTQDHLQGFSIERKANMKSHQMTEQDVFWNWITPKIIETVTQTFVYHWSIEDLHLKDPKQHCKPSLCNSGRPFSEKEVNKFLVGQAVRLPVRFSMYLHEAIHVSKHACIPGQCSLSLRTTNNVEEKMHSALPTSTGILDPQDIVIICKSY</sequence>
<dbReference type="SUPFAM" id="SSF50989">
    <property type="entry name" value="Clathrin heavy-chain terminal domain"/>
    <property type="match status" value="1"/>
</dbReference>
<dbReference type="GO" id="GO:0030132">
    <property type="term" value="C:clathrin coat of coated pit"/>
    <property type="evidence" value="ECO:0007669"/>
    <property type="project" value="InterPro"/>
</dbReference>
<evidence type="ECO:0000313" key="1">
    <source>
        <dbReference type="EMBL" id="KAK7315321.1"/>
    </source>
</evidence>
<dbReference type="GO" id="GO:0071439">
    <property type="term" value="C:clathrin complex"/>
    <property type="evidence" value="ECO:0007669"/>
    <property type="project" value="TreeGrafter"/>
</dbReference>
<evidence type="ECO:0000313" key="2">
    <source>
        <dbReference type="Proteomes" id="UP001367508"/>
    </source>
</evidence>
<dbReference type="GO" id="GO:0006898">
    <property type="term" value="P:receptor-mediated endocytosis"/>
    <property type="evidence" value="ECO:0007669"/>
    <property type="project" value="TreeGrafter"/>
</dbReference>
<dbReference type="PANTHER" id="PTHR10292:SF34">
    <property type="entry name" value="CLATHRIN HEAVY CHAIN 1-RELATED"/>
    <property type="match status" value="1"/>
</dbReference>
<dbReference type="GO" id="GO:0032051">
    <property type="term" value="F:clathrin light chain binding"/>
    <property type="evidence" value="ECO:0007669"/>
    <property type="project" value="TreeGrafter"/>
</dbReference>
<dbReference type="GO" id="GO:0006886">
    <property type="term" value="P:intracellular protein transport"/>
    <property type="evidence" value="ECO:0007669"/>
    <property type="project" value="InterPro"/>
</dbReference>
<dbReference type="Proteomes" id="UP001367508">
    <property type="component" value="Unassembled WGS sequence"/>
</dbReference>